<dbReference type="SUPFAM" id="SSF56300">
    <property type="entry name" value="Metallo-dependent phosphatases"/>
    <property type="match status" value="1"/>
</dbReference>
<dbReference type="PANTHER" id="PTHR15124:SF27">
    <property type="entry name" value="MIGRATION AND INVASION ENHANCER 1"/>
    <property type="match status" value="1"/>
</dbReference>
<dbReference type="Pfam" id="PF00149">
    <property type="entry name" value="Metallophos"/>
    <property type="match status" value="1"/>
</dbReference>
<accession>A0A0G1UJU4</accession>
<dbReference type="PANTHER" id="PTHR15124">
    <property type="entry name" value="SELENOPROTEIN W"/>
    <property type="match status" value="1"/>
</dbReference>
<dbReference type="InterPro" id="IPR004843">
    <property type="entry name" value="Calcineurin-like_PHP"/>
</dbReference>
<evidence type="ECO:0000313" key="3">
    <source>
        <dbReference type="EMBL" id="KKU94386.1"/>
    </source>
</evidence>
<dbReference type="InterPro" id="IPR036439">
    <property type="entry name" value="Dockerin_dom_sf"/>
</dbReference>
<dbReference type="InterPro" id="IPR051441">
    <property type="entry name" value="SelW_related"/>
</dbReference>
<dbReference type="InterPro" id="IPR029052">
    <property type="entry name" value="Metallo-depent_PP-like"/>
</dbReference>
<protein>
    <recommendedName>
        <fullName evidence="2">Calcineurin-like phosphoesterase domain-containing protein</fullName>
    </recommendedName>
</protein>
<feature type="region of interest" description="Disordered" evidence="1">
    <location>
        <begin position="310"/>
        <end position="379"/>
    </location>
</feature>
<name>A0A0G1UJU4_9BACT</name>
<feature type="compositionally biased region" description="Low complexity" evidence="1">
    <location>
        <begin position="427"/>
        <end position="453"/>
    </location>
</feature>
<organism evidence="3 4">
    <name type="scientific">Candidatus Amesbacteria bacterium GW2011_GWC1_48_10</name>
    <dbReference type="NCBI Taxonomy" id="1618365"/>
    <lineage>
        <taxon>Bacteria</taxon>
        <taxon>Candidatus Amesiibacteriota</taxon>
    </lineage>
</organism>
<feature type="region of interest" description="Disordered" evidence="1">
    <location>
        <begin position="424"/>
        <end position="468"/>
    </location>
</feature>
<evidence type="ECO:0000259" key="2">
    <source>
        <dbReference type="Pfam" id="PF00149"/>
    </source>
</evidence>
<dbReference type="SUPFAM" id="SSF63446">
    <property type="entry name" value="Type I dockerin domain"/>
    <property type="match status" value="1"/>
</dbReference>
<dbReference type="EMBL" id="LCPE01000014">
    <property type="protein sequence ID" value="KKU94386.1"/>
    <property type="molecule type" value="Genomic_DNA"/>
</dbReference>
<dbReference type="Proteomes" id="UP000034877">
    <property type="component" value="Unassembled WGS sequence"/>
</dbReference>
<dbReference type="PATRIC" id="fig|1618365.3.peg.362"/>
<dbReference type="AlphaFoldDB" id="A0A0G1UJU4"/>
<dbReference type="GO" id="GO:0004553">
    <property type="term" value="F:hydrolase activity, hydrolyzing O-glycosyl compounds"/>
    <property type="evidence" value="ECO:0007669"/>
    <property type="project" value="InterPro"/>
</dbReference>
<dbReference type="Gene3D" id="1.10.1330.10">
    <property type="entry name" value="Dockerin domain"/>
    <property type="match status" value="1"/>
</dbReference>
<evidence type="ECO:0000256" key="1">
    <source>
        <dbReference type="SAM" id="MobiDB-lite"/>
    </source>
</evidence>
<proteinExistence type="predicted"/>
<dbReference type="InterPro" id="IPR002105">
    <property type="entry name" value="Dockerin_1_rpt"/>
</dbReference>
<feature type="compositionally biased region" description="Pro residues" evidence="1">
    <location>
        <begin position="454"/>
        <end position="466"/>
    </location>
</feature>
<comment type="caution">
    <text evidence="3">The sequence shown here is derived from an EMBL/GenBank/DDBJ whole genome shotgun (WGS) entry which is preliminary data.</text>
</comment>
<feature type="domain" description="Calcineurin-like phosphoesterase" evidence="2">
    <location>
        <begin position="53"/>
        <end position="235"/>
    </location>
</feature>
<reference evidence="3 4" key="1">
    <citation type="journal article" date="2015" name="Nature">
        <title>rRNA introns, odd ribosomes, and small enigmatic genomes across a large radiation of phyla.</title>
        <authorList>
            <person name="Brown C.T."/>
            <person name="Hug L.A."/>
            <person name="Thomas B.C."/>
            <person name="Sharon I."/>
            <person name="Castelle C.J."/>
            <person name="Singh A."/>
            <person name="Wilkins M.J."/>
            <person name="Williams K.H."/>
            <person name="Banfield J.F."/>
        </authorList>
    </citation>
    <scope>NUCLEOTIDE SEQUENCE [LARGE SCALE GENOMIC DNA]</scope>
</reference>
<feature type="compositionally biased region" description="Pro residues" evidence="1">
    <location>
        <begin position="324"/>
        <end position="356"/>
    </location>
</feature>
<sequence length="754" mass="80573">MNRRLVILVFCIGVALFIPARTPAFVFISAADTKTGVSTLTALSQRIVSLYPGAKLWVYPGDLQNKGFDPATISTWINAVNGGGANNLYHIIFPTRGNHDANNNYFPNAAAEWTSFFGSGANSLSAKVSAIGGSNWSTMAGQEFRTYSFDYDNSHFLGVDSWGGGDVTVINTEMSNWMNTDLTNAQNRGKAHAFLFWHGPLYYVDGHSSSTPANVVSVIANHPIVAATFHGHEHVDAYTYLDGSRVSGLAGRPIHQFVIGNAGAGNYQCNASRVDYCETYSGFGAIDVNGPNITVKMHDVQGALKYTKSFTHGTNVPTSTPTRTPTPGPSPTPSRTPSPTPPRSPTPTRTPTPGPSATPTQTPTRIPPGQLPGDANGDGRVDGVDYVIWFNHYGTNVSNGPAGGDFDRSGRVDGVDYVIWFNHYGQSGPTTTPTRSPTPTRTPTPGASATPTRTPTPGPSPTPPSGLPYRAFSNNSYWNTPFPANAPIDSHNAAYIADSQNSSHTQNYLRFTAAPGTSQGFGQPIYWASSSDKLYTISDGSLTVQVHIPRGASPASGSDGQITVYDLSTNQVVGMSGASYNSSSDTWSVGGSIDRYMLDSNGLDRRVSGSNNNNNYGHRGVSTAVRAVRVDEVQAGVIRHRLGCFWWATGTQTVNHYWPMAGDEGSKGGIVPEGIVIRIKPSVNLASRGLSAPALVVAKALQDYGCMIEDNSGAGNRLKLERNESAWQSIGIREDSLAPLPWSDWEFIQGGYSP</sequence>
<dbReference type="GO" id="GO:0000272">
    <property type="term" value="P:polysaccharide catabolic process"/>
    <property type="evidence" value="ECO:0007669"/>
    <property type="project" value="InterPro"/>
</dbReference>
<dbReference type="InterPro" id="IPR018247">
    <property type="entry name" value="EF_Hand_1_Ca_BS"/>
</dbReference>
<dbReference type="PROSITE" id="PS00018">
    <property type="entry name" value="EF_HAND_1"/>
    <property type="match status" value="2"/>
</dbReference>
<evidence type="ECO:0000313" key="4">
    <source>
        <dbReference type="Proteomes" id="UP000034877"/>
    </source>
</evidence>
<dbReference type="Gene3D" id="3.60.21.10">
    <property type="match status" value="1"/>
</dbReference>
<dbReference type="Pfam" id="PF00404">
    <property type="entry name" value="Dockerin_1"/>
    <property type="match status" value="1"/>
</dbReference>
<gene>
    <name evidence="3" type="ORF">UY22_C0014G0007</name>
</gene>